<feature type="compositionally biased region" description="Basic and acidic residues" evidence="2">
    <location>
        <begin position="170"/>
        <end position="222"/>
    </location>
</feature>
<comment type="similarity">
    <text evidence="1">Belongs to the troponin T family.</text>
</comment>
<proteinExistence type="inferred from homology"/>
<dbReference type="PANTHER" id="PTHR11521:SF1">
    <property type="entry name" value="TROPONIN T, SKELETAL MUSCLE"/>
    <property type="match status" value="1"/>
</dbReference>
<feature type="compositionally biased region" description="Basic and acidic residues" evidence="2">
    <location>
        <begin position="143"/>
        <end position="163"/>
    </location>
</feature>
<reference evidence="3" key="1">
    <citation type="submission" date="2023-08" db="EMBL/GenBank/DDBJ databases">
        <authorList>
            <person name="Alioto T."/>
            <person name="Alioto T."/>
            <person name="Gomez Garrido J."/>
        </authorList>
    </citation>
    <scope>NUCLEOTIDE SEQUENCE</scope>
</reference>
<dbReference type="PANTHER" id="PTHR11521">
    <property type="entry name" value="TROPONIN T"/>
    <property type="match status" value="1"/>
</dbReference>
<dbReference type="InterPro" id="IPR001978">
    <property type="entry name" value="Troponin"/>
</dbReference>
<evidence type="ECO:0000256" key="1">
    <source>
        <dbReference type="ARBA" id="ARBA00008330"/>
    </source>
</evidence>
<dbReference type="AlphaFoldDB" id="A0AA36F8X9"/>
<name>A0AA36F8X9_OCTVU</name>
<evidence type="ECO:0000313" key="4">
    <source>
        <dbReference type="Proteomes" id="UP001162480"/>
    </source>
</evidence>
<feature type="compositionally biased region" description="Polar residues" evidence="2">
    <location>
        <begin position="55"/>
        <end position="66"/>
    </location>
</feature>
<feature type="region of interest" description="Disordered" evidence="2">
    <location>
        <begin position="36"/>
        <end position="262"/>
    </location>
</feature>
<dbReference type="EMBL" id="OX597820">
    <property type="protein sequence ID" value="CAI9726383.1"/>
    <property type="molecule type" value="Genomic_DNA"/>
</dbReference>
<dbReference type="InterPro" id="IPR038077">
    <property type="entry name" value="Troponin_sf"/>
</dbReference>
<dbReference type="Gene3D" id="1.20.5.350">
    <property type="match status" value="1"/>
</dbReference>
<dbReference type="SUPFAM" id="SSF90250">
    <property type="entry name" value="Troponin coil-coiled subunits"/>
    <property type="match status" value="1"/>
</dbReference>
<evidence type="ECO:0000256" key="2">
    <source>
        <dbReference type="SAM" id="MobiDB-lite"/>
    </source>
</evidence>
<feature type="compositionally biased region" description="Basic and acidic residues" evidence="2">
    <location>
        <begin position="118"/>
        <end position="136"/>
    </location>
</feature>
<sequence length="482" mass="56123">MIKRRRGKEEEIEAEEEEELLISGRHFLFRSKVVDSVKETSHGRGRPYVSRQHFLVQSTEETSQIETVEEPAAPIETVEEHTPIETVEEPPAPMETTEVPSNESTGGDEGAGSSFEGDEAKVKMEAKKIRDKEKQAQEMAEYEEMRKDEREKEEREIKELRERRERRRKERQEEEKRLTELRKIEEARRKAEEEEKKKKKKEEEQSKKEEREKKLKDAEERLKPKKPNYVIAKKGGEEGGPKEPTSKEDMQKSKEQLEEEKRAILAQRIQPLAIDGLNAEKLREKAKELHDHLRKLASDKFDCEENYKRQQKDLIELAERARQLSKGKGKKTSGDVQRVDDSFDNLADKYAGCPPKILLHSKYERLTDHRSYGERKDLYEKVSKELEELIEKDRIIKEHQRTVRTNVGEGEGGEGGEVSSKKSLTFECDLLFLVKTSILTNSKQLVSKLIPGWTIVYLKSLILVTGDVIYSKKPKYHLQLTR</sequence>
<protein>
    <submittedName>
        <fullName evidence="3">Troponin T, skeletal muscle isoform X3</fullName>
    </submittedName>
</protein>
<dbReference type="Pfam" id="PF00992">
    <property type="entry name" value="Troponin"/>
    <property type="match status" value="1"/>
</dbReference>
<keyword evidence="4" id="KW-1185">Reference proteome</keyword>
<gene>
    <name evidence="3" type="ORF">OCTVUL_1B012729</name>
</gene>
<evidence type="ECO:0000313" key="3">
    <source>
        <dbReference type="EMBL" id="CAI9726383.1"/>
    </source>
</evidence>
<dbReference type="GO" id="GO:0005523">
    <property type="term" value="F:tropomyosin binding"/>
    <property type="evidence" value="ECO:0007669"/>
    <property type="project" value="TreeGrafter"/>
</dbReference>
<dbReference type="GO" id="GO:0006937">
    <property type="term" value="P:regulation of muscle contraction"/>
    <property type="evidence" value="ECO:0007669"/>
    <property type="project" value="InterPro"/>
</dbReference>
<organism evidence="3 4">
    <name type="scientific">Octopus vulgaris</name>
    <name type="common">Common octopus</name>
    <dbReference type="NCBI Taxonomy" id="6645"/>
    <lineage>
        <taxon>Eukaryota</taxon>
        <taxon>Metazoa</taxon>
        <taxon>Spiralia</taxon>
        <taxon>Lophotrochozoa</taxon>
        <taxon>Mollusca</taxon>
        <taxon>Cephalopoda</taxon>
        <taxon>Coleoidea</taxon>
        <taxon>Octopodiformes</taxon>
        <taxon>Octopoda</taxon>
        <taxon>Incirrata</taxon>
        <taxon>Octopodidae</taxon>
        <taxon>Octopus</taxon>
    </lineage>
</organism>
<dbReference type="Proteomes" id="UP001162480">
    <property type="component" value="Chromosome 7"/>
</dbReference>
<dbReference type="GO" id="GO:0006936">
    <property type="term" value="P:muscle contraction"/>
    <property type="evidence" value="ECO:0007669"/>
    <property type="project" value="TreeGrafter"/>
</dbReference>
<dbReference type="InterPro" id="IPR027707">
    <property type="entry name" value="TNNT"/>
</dbReference>
<dbReference type="GO" id="GO:0045214">
    <property type="term" value="P:sarcomere organization"/>
    <property type="evidence" value="ECO:0007669"/>
    <property type="project" value="TreeGrafter"/>
</dbReference>
<accession>A0AA36F8X9</accession>
<feature type="compositionally biased region" description="Basic and acidic residues" evidence="2">
    <location>
        <begin position="234"/>
        <end position="262"/>
    </location>
</feature>
<dbReference type="GO" id="GO:0005861">
    <property type="term" value="C:troponin complex"/>
    <property type="evidence" value="ECO:0007669"/>
    <property type="project" value="InterPro"/>
</dbReference>